<evidence type="ECO:0000256" key="1">
    <source>
        <dbReference type="SAM" id="MobiDB-lite"/>
    </source>
</evidence>
<sequence>SMRPLIHGPQGRSDERDRNVEQYDKLEEFITLMVEMVPELLDYRQTAQLIPGVRAQLLTQVV</sequence>
<dbReference type="InterPro" id="IPR039098">
    <property type="entry name" value="TINF2"/>
</dbReference>
<dbReference type="InterPro" id="IPR029400">
    <property type="entry name" value="TINF2_N"/>
</dbReference>
<dbReference type="GO" id="GO:0070187">
    <property type="term" value="C:shelterin complex"/>
    <property type="evidence" value="ECO:0007669"/>
    <property type="project" value="InterPro"/>
</dbReference>
<dbReference type="Ensembl" id="ENSMMOT00000002891.1">
    <property type="protein sequence ID" value="ENSMMOP00000002846.1"/>
    <property type="gene ID" value="ENSMMOG00000002296.1"/>
</dbReference>
<feature type="region of interest" description="Disordered" evidence="1">
    <location>
        <begin position="1"/>
        <end position="20"/>
    </location>
</feature>
<dbReference type="GO" id="GO:0016233">
    <property type="term" value="P:telomere capping"/>
    <property type="evidence" value="ECO:0007669"/>
    <property type="project" value="InterPro"/>
</dbReference>
<dbReference type="Proteomes" id="UP000261620">
    <property type="component" value="Unplaced"/>
</dbReference>
<protein>
    <recommendedName>
        <fullName evidence="2">TERF1-interacting nuclear factor 2 N-terminal domain-containing protein</fullName>
    </recommendedName>
</protein>
<evidence type="ECO:0000313" key="4">
    <source>
        <dbReference type="Proteomes" id="UP000261620"/>
    </source>
</evidence>
<dbReference type="PANTHER" id="PTHR15512:SF2">
    <property type="match status" value="1"/>
</dbReference>
<accession>A0A3Q3VMK3</accession>
<dbReference type="STRING" id="94237.ENSMMOP00000002846"/>
<reference evidence="3" key="1">
    <citation type="submission" date="2025-08" db="UniProtKB">
        <authorList>
            <consortium name="Ensembl"/>
        </authorList>
    </citation>
    <scope>IDENTIFICATION</scope>
</reference>
<dbReference type="AlphaFoldDB" id="A0A3Q3VMK3"/>
<keyword evidence="4" id="KW-1185">Reference proteome</keyword>
<organism evidence="3 4">
    <name type="scientific">Mola mola</name>
    <name type="common">Ocean sunfish</name>
    <name type="synonym">Tetraodon mola</name>
    <dbReference type="NCBI Taxonomy" id="94237"/>
    <lineage>
        <taxon>Eukaryota</taxon>
        <taxon>Metazoa</taxon>
        <taxon>Chordata</taxon>
        <taxon>Craniata</taxon>
        <taxon>Vertebrata</taxon>
        <taxon>Euteleostomi</taxon>
        <taxon>Actinopterygii</taxon>
        <taxon>Neopterygii</taxon>
        <taxon>Teleostei</taxon>
        <taxon>Neoteleostei</taxon>
        <taxon>Acanthomorphata</taxon>
        <taxon>Eupercaria</taxon>
        <taxon>Tetraodontiformes</taxon>
        <taxon>Molidae</taxon>
        <taxon>Mola</taxon>
    </lineage>
</organism>
<name>A0A3Q3VMK3_MOLML</name>
<dbReference type="GO" id="GO:0042162">
    <property type="term" value="F:telomeric DNA binding"/>
    <property type="evidence" value="ECO:0007669"/>
    <property type="project" value="TreeGrafter"/>
</dbReference>
<feature type="domain" description="TERF1-interacting nuclear factor 2 N-terminal" evidence="2">
    <location>
        <begin position="16"/>
        <end position="60"/>
    </location>
</feature>
<reference evidence="3" key="2">
    <citation type="submission" date="2025-09" db="UniProtKB">
        <authorList>
            <consortium name="Ensembl"/>
        </authorList>
    </citation>
    <scope>IDENTIFICATION</scope>
</reference>
<proteinExistence type="predicted"/>
<evidence type="ECO:0000313" key="3">
    <source>
        <dbReference type="Ensembl" id="ENSMMOP00000002846.1"/>
    </source>
</evidence>
<dbReference type="GO" id="GO:1904356">
    <property type="term" value="P:regulation of telomere maintenance via telomere lengthening"/>
    <property type="evidence" value="ECO:0007669"/>
    <property type="project" value="TreeGrafter"/>
</dbReference>
<dbReference type="Pfam" id="PF14973">
    <property type="entry name" value="TINF2_N"/>
    <property type="match status" value="1"/>
</dbReference>
<dbReference type="PANTHER" id="PTHR15512">
    <property type="entry name" value="TERF1-INTERACTING NUCLEAR FACTOR 2"/>
    <property type="match status" value="1"/>
</dbReference>
<evidence type="ECO:0000259" key="2">
    <source>
        <dbReference type="Pfam" id="PF14973"/>
    </source>
</evidence>